<evidence type="ECO:0000259" key="2">
    <source>
        <dbReference type="Pfam" id="PF09335"/>
    </source>
</evidence>
<evidence type="ECO:0000313" key="3">
    <source>
        <dbReference type="EMBL" id="EFX41976.1"/>
    </source>
</evidence>
<feature type="transmembrane region" description="Helical" evidence="1">
    <location>
        <begin position="183"/>
        <end position="204"/>
    </location>
</feature>
<gene>
    <name evidence="3" type="primary">dedA</name>
    <name evidence="3" type="ORF">HSUHS5_0580</name>
</gene>
<keyword evidence="1" id="KW-0472">Membrane</keyword>
<comment type="caution">
    <text evidence="3">The sequence shown here is derived from an EMBL/GenBank/DDBJ whole genome shotgun (WGS) entry which is preliminary data.</text>
</comment>
<keyword evidence="1" id="KW-1133">Transmembrane helix</keyword>
<name>E7G3Q3_9HELI</name>
<feature type="transmembrane region" description="Helical" evidence="1">
    <location>
        <begin position="70"/>
        <end position="87"/>
    </location>
</feature>
<dbReference type="Pfam" id="PF09335">
    <property type="entry name" value="VTT_dom"/>
    <property type="match status" value="1"/>
</dbReference>
<reference evidence="3 4" key="1">
    <citation type="journal article" date="2011" name="Vet. Res.">
        <title>Genome sequence of Helicobacter suis supports its role in gastric pathology.</title>
        <authorList>
            <person name="Vermoote M."/>
            <person name="Vandekerckhove T.T."/>
            <person name="Flahou B."/>
            <person name="Pasmans F."/>
            <person name="Smet A."/>
            <person name="De Groote D."/>
            <person name="Van Criekinge W."/>
            <person name="Ducatelle R."/>
            <person name="Haesebrouck F."/>
        </authorList>
    </citation>
    <scope>NUCLEOTIDE SEQUENCE [LARGE SCALE GENOMIC DNA]</scope>
    <source>
        <strain evidence="3 4">HS5</strain>
    </source>
</reference>
<keyword evidence="1 3" id="KW-0812">Transmembrane</keyword>
<feature type="transmembrane region" description="Helical" evidence="1">
    <location>
        <begin position="107"/>
        <end position="127"/>
    </location>
</feature>
<dbReference type="AlphaFoldDB" id="E7G3Q3"/>
<evidence type="ECO:0000313" key="4">
    <source>
        <dbReference type="Proteomes" id="UP000054093"/>
    </source>
</evidence>
<protein>
    <submittedName>
        <fullName evidence="3">Transmembrane protein DedA</fullName>
    </submittedName>
</protein>
<feature type="transmembrane region" description="Helical" evidence="1">
    <location>
        <begin position="35"/>
        <end position="58"/>
    </location>
</feature>
<sequence>MSYRLLKLLCYYTIKFSRTSVQETLQHFQDMFHTWGYLLLFVYSLGSGYVGIVLAGILSAGGHMDIKVSMLVAGLGNFVGSCLLVYVGRTQKKELHAYLTKHRRKFALIYIWIRKYGAWLIFINKYIYGVKTMVPLAIGLSKFDFKRFMWLNALSCILWTLILSLLAYYASTWMRHSLEQSSTYSYVLPSIFIGFLIMMWLLIIKLSKKVNR</sequence>
<dbReference type="GO" id="GO:0005886">
    <property type="term" value="C:plasma membrane"/>
    <property type="evidence" value="ECO:0007669"/>
    <property type="project" value="TreeGrafter"/>
</dbReference>
<evidence type="ECO:0000256" key="1">
    <source>
        <dbReference type="SAM" id="Phobius"/>
    </source>
</evidence>
<feature type="domain" description="VTT" evidence="2">
    <location>
        <begin position="53"/>
        <end position="167"/>
    </location>
</feature>
<dbReference type="PANTHER" id="PTHR42709:SF2">
    <property type="entry name" value="INNER MEMBRANE PROTEIN YOHD"/>
    <property type="match status" value="1"/>
</dbReference>
<dbReference type="Proteomes" id="UP000054093">
    <property type="component" value="Unassembled WGS sequence"/>
</dbReference>
<organism evidence="3 4">
    <name type="scientific">Helicobacter suis HS5</name>
    <dbReference type="NCBI Taxonomy" id="710394"/>
    <lineage>
        <taxon>Bacteria</taxon>
        <taxon>Pseudomonadati</taxon>
        <taxon>Campylobacterota</taxon>
        <taxon>Epsilonproteobacteria</taxon>
        <taxon>Campylobacterales</taxon>
        <taxon>Helicobacteraceae</taxon>
        <taxon>Helicobacter</taxon>
    </lineage>
</organism>
<feature type="transmembrane region" description="Helical" evidence="1">
    <location>
        <begin position="148"/>
        <end position="171"/>
    </location>
</feature>
<dbReference type="EMBL" id="ADHO01000105">
    <property type="protein sequence ID" value="EFX41976.1"/>
    <property type="molecule type" value="Genomic_DNA"/>
</dbReference>
<dbReference type="PANTHER" id="PTHR42709">
    <property type="entry name" value="ALKALINE PHOSPHATASE LIKE PROTEIN"/>
    <property type="match status" value="1"/>
</dbReference>
<dbReference type="InterPro" id="IPR051311">
    <property type="entry name" value="DedA_domain"/>
</dbReference>
<proteinExistence type="predicted"/>
<dbReference type="InterPro" id="IPR032816">
    <property type="entry name" value="VTT_dom"/>
</dbReference>
<accession>E7G3Q3</accession>